<keyword evidence="4" id="KW-0378">Hydrolase</keyword>
<evidence type="ECO:0000256" key="3">
    <source>
        <dbReference type="ARBA" id="ARBA00022669"/>
    </source>
</evidence>
<dbReference type="CDD" id="cd02877">
    <property type="entry name" value="GH18_hevamine_XipI_class_III"/>
    <property type="match status" value="1"/>
</dbReference>
<dbReference type="GO" id="GO:0030246">
    <property type="term" value="F:carbohydrate binding"/>
    <property type="evidence" value="ECO:0007669"/>
    <property type="project" value="InterPro"/>
</dbReference>
<dbReference type="AlphaFoldDB" id="A0A166V185"/>
<dbReference type="InterPro" id="IPR050542">
    <property type="entry name" value="Glycosyl_Hydrlase18_Chitinase"/>
</dbReference>
<evidence type="ECO:0000259" key="11">
    <source>
        <dbReference type="PROSITE" id="PS51910"/>
    </source>
</evidence>
<dbReference type="Gene3D" id="2.10.10.20">
    <property type="entry name" value="Carbohydrate-binding module superfamily 5/12"/>
    <property type="match status" value="2"/>
</dbReference>
<accession>A0A166V185</accession>
<dbReference type="Proteomes" id="UP000076532">
    <property type="component" value="Unassembled WGS sequence"/>
</dbReference>
<dbReference type="PROSITE" id="PS01095">
    <property type="entry name" value="GH18_1"/>
    <property type="match status" value="1"/>
</dbReference>
<dbReference type="GO" id="GO:0008061">
    <property type="term" value="F:chitin binding"/>
    <property type="evidence" value="ECO:0007669"/>
    <property type="project" value="UniProtKB-KW"/>
</dbReference>
<dbReference type="InterPro" id="IPR001579">
    <property type="entry name" value="Glyco_hydro_18_chit_AS"/>
</dbReference>
<dbReference type="EMBL" id="KV417486">
    <property type="protein sequence ID" value="KZP32245.1"/>
    <property type="molecule type" value="Genomic_DNA"/>
</dbReference>
<evidence type="ECO:0000313" key="12">
    <source>
        <dbReference type="EMBL" id="KZP32245.1"/>
    </source>
</evidence>
<evidence type="ECO:0000256" key="10">
    <source>
        <dbReference type="SAM" id="SignalP"/>
    </source>
</evidence>
<feature type="signal peptide" evidence="10">
    <location>
        <begin position="1"/>
        <end position="27"/>
    </location>
</feature>
<evidence type="ECO:0000256" key="9">
    <source>
        <dbReference type="SAM" id="MobiDB-lite"/>
    </source>
</evidence>
<dbReference type="PANTHER" id="PTHR45708">
    <property type="entry name" value="ENDOCHITINASE"/>
    <property type="match status" value="1"/>
</dbReference>
<keyword evidence="8" id="KW-0624">Polysaccharide degradation</keyword>
<evidence type="ECO:0000256" key="2">
    <source>
        <dbReference type="ARBA" id="ARBA00012729"/>
    </source>
</evidence>
<dbReference type="OrthoDB" id="6020543at2759"/>
<dbReference type="SUPFAM" id="SSF51055">
    <property type="entry name" value="Carbohydrate binding domain"/>
    <property type="match status" value="2"/>
</dbReference>
<name>A0A166V185_9AGAM</name>
<feature type="chain" id="PRO_5007880953" description="chitinase" evidence="10">
    <location>
        <begin position="28"/>
        <end position="516"/>
    </location>
</feature>
<dbReference type="Gene3D" id="3.20.20.80">
    <property type="entry name" value="Glycosidases"/>
    <property type="match status" value="1"/>
</dbReference>
<keyword evidence="10" id="KW-0732">Signal</keyword>
<dbReference type="Pfam" id="PF02839">
    <property type="entry name" value="CBM_5_12"/>
    <property type="match status" value="1"/>
</dbReference>
<comment type="catalytic activity">
    <reaction evidence="1">
        <text>Random endo-hydrolysis of N-acetyl-beta-D-glucosaminide (1-&gt;4)-beta-linkages in chitin and chitodextrins.</text>
        <dbReference type="EC" id="3.2.1.14"/>
    </reaction>
</comment>
<dbReference type="InterPro" id="IPR001223">
    <property type="entry name" value="Glyco_hydro18_cat"/>
</dbReference>
<keyword evidence="6" id="KW-0119">Carbohydrate metabolism</keyword>
<dbReference type="PANTHER" id="PTHR45708:SF49">
    <property type="entry name" value="ENDOCHITINASE"/>
    <property type="match status" value="1"/>
</dbReference>
<dbReference type="GO" id="GO:0005576">
    <property type="term" value="C:extracellular region"/>
    <property type="evidence" value="ECO:0007669"/>
    <property type="project" value="InterPro"/>
</dbReference>
<dbReference type="STRING" id="436010.A0A166V185"/>
<feature type="compositionally biased region" description="Low complexity" evidence="9">
    <location>
        <begin position="414"/>
        <end position="433"/>
    </location>
</feature>
<feature type="region of interest" description="Disordered" evidence="9">
    <location>
        <begin position="414"/>
        <end position="436"/>
    </location>
</feature>
<keyword evidence="13" id="KW-1185">Reference proteome</keyword>
<dbReference type="InterPro" id="IPR003610">
    <property type="entry name" value="CBM5/12"/>
</dbReference>
<keyword evidence="5" id="KW-0146">Chitin degradation</keyword>
<keyword evidence="3" id="KW-0147">Chitin-binding</keyword>
<feature type="domain" description="GH18" evidence="11">
    <location>
        <begin position="37"/>
        <end position="338"/>
    </location>
</feature>
<dbReference type="InterPro" id="IPR017853">
    <property type="entry name" value="GH"/>
</dbReference>
<organism evidence="12 13">
    <name type="scientific">Athelia psychrophila</name>
    <dbReference type="NCBI Taxonomy" id="1759441"/>
    <lineage>
        <taxon>Eukaryota</taxon>
        <taxon>Fungi</taxon>
        <taxon>Dikarya</taxon>
        <taxon>Basidiomycota</taxon>
        <taxon>Agaricomycotina</taxon>
        <taxon>Agaricomycetes</taxon>
        <taxon>Agaricomycetidae</taxon>
        <taxon>Atheliales</taxon>
        <taxon>Atheliaceae</taxon>
        <taxon>Athelia</taxon>
    </lineage>
</organism>
<evidence type="ECO:0000256" key="5">
    <source>
        <dbReference type="ARBA" id="ARBA00023024"/>
    </source>
</evidence>
<evidence type="ECO:0000256" key="6">
    <source>
        <dbReference type="ARBA" id="ARBA00023277"/>
    </source>
</evidence>
<sequence>MPGMSLLRDLRISALLLPVLNLMHVTAFSASAYDNVSFSCQYWGQNSYGAANSADTANFQKPLAFYCADDSIDVIPIAFVNVFFGTGGAPSMNLANTCNPTDNTTFSGTALPECTSVGTDIATCQAKGKLVTLSLGGATGAVGFTDDTQAATFAQTIWDDYFEGTSSTRPFGSAVLDGIDLDIESGSTSYTAFLTAFRKLSDAGSKTYYVSGAPQCVYPDAALGATLNTAKFDMVYVQFYNNPCGLQNYATASDWDFGLWDNWARSVSTNSNVKIYIGAPASTSAAGGGYQTLAQLSSISTTMRNSFPSFGGVMLWDASQAYANSRYDKGIKAALTAAGSTGFTYPACSAPTYASGTDYSGGAKVSYGGCAKWYASSTPANTANGDWSAISACGSGSTATSKAASTTASQTTSKAVSTTASKTTSTSASPSSTPGGNCAGVAAWSSSVAYTGGSQVTYNGDLWTAAYWTEADTPGGSAGVWTKAGTCSASKRSIGNSRGSTVQRLYFYIIFIRVSG</sequence>
<dbReference type="CDD" id="cd12215">
    <property type="entry name" value="ChiC_BD"/>
    <property type="match status" value="1"/>
</dbReference>
<evidence type="ECO:0000313" key="13">
    <source>
        <dbReference type="Proteomes" id="UP000076532"/>
    </source>
</evidence>
<reference evidence="12 13" key="1">
    <citation type="journal article" date="2016" name="Mol. Biol. Evol.">
        <title>Comparative Genomics of Early-Diverging Mushroom-Forming Fungi Provides Insights into the Origins of Lignocellulose Decay Capabilities.</title>
        <authorList>
            <person name="Nagy L.G."/>
            <person name="Riley R."/>
            <person name="Tritt A."/>
            <person name="Adam C."/>
            <person name="Daum C."/>
            <person name="Floudas D."/>
            <person name="Sun H."/>
            <person name="Yadav J.S."/>
            <person name="Pangilinan J."/>
            <person name="Larsson K.H."/>
            <person name="Matsuura K."/>
            <person name="Barry K."/>
            <person name="Labutti K."/>
            <person name="Kuo R."/>
            <person name="Ohm R.A."/>
            <person name="Bhattacharya S.S."/>
            <person name="Shirouzu T."/>
            <person name="Yoshinaga Y."/>
            <person name="Martin F.M."/>
            <person name="Grigoriev I.V."/>
            <person name="Hibbett D.S."/>
        </authorList>
    </citation>
    <scope>NUCLEOTIDE SEQUENCE [LARGE SCALE GENOMIC DNA]</scope>
    <source>
        <strain evidence="12 13">CBS 109695</strain>
    </source>
</reference>
<evidence type="ECO:0000256" key="1">
    <source>
        <dbReference type="ARBA" id="ARBA00000822"/>
    </source>
</evidence>
<dbReference type="EC" id="3.2.1.14" evidence="2"/>
<evidence type="ECO:0000256" key="8">
    <source>
        <dbReference type="ARBA" id="ARBA00023326"/>
    </source>
</evidence>
<dbReference type="GO" id="GO:0000272">
    <property type="term" value="P:polysaccharide catabolic process"/>
    <property type="evidence" value="ECO:0007669"/>
    <property type="project" value="UniProtKB-KW"/>
</dbReference>
<evidence type="ECO:0000256" key="4">
    <source>
        <dbReference type="ARBA" id="ARBA00022801"/>
    </source>
</evidence>
<protein>
    <recommendedName>
        <fullName evidence="2">chitinase</fullName>
        <ecNumber evidence="2">3.2.1.14</ecNumber>
    </recommendedName>
</protein>
<dbReference type="SUPFAM" id="SSF51445">
    <property type="entry name" value="(Trans)glycosidases"/>
    <property type="match status" value="1"/>
</dbReference>
<gene>
    <name evidence="12" type="ORF">FIBSPDRAFT_848632</name>
</gene>
<dbReference type="InterPro" id="IPR036573">
    <property type="entry name" value="CBM_sf_5/12"/>
</dbReference>
<keyword evidence="7" id="KW-0326">Glycosidase</keyword>
<dbReference type="SMART" id="SM00495">
    <property type="entry name" value="ChtBD3"/>
    <property type="match status" value="2"/>
</dbReference>
<proteinExistence type="predicted"/>
<dbReference type="PROSITE" id="PS51910">
    <property type="entry name" value="GH18_2"/>
    <property type="match status" value="1"/>
</dbReference>
<dbReference type="GO" id="GO:0006032">
    <property type="term" value="P:chitin catabolic process"/>
    <property type="evidence" value="ECO:0007669"/>
    <property type="project" value="UniProtKB-KW"/>
</dbReference>
<dbReference type="GO" id="GO:0008843">
    <property type="term" value="F:endochitinase activity"/>
    <property type="evidence" value="ECO:0007669"/>
    <property type="project" value="UniProtKB-EC"/>
</dbReference>
<dbReference type="InterPro" id="IPR045321">
    <property type="entry name" value="Cts1-like"/>
</dbReference>
<evidence type="ECO:0000256" key="7">
    <source>
        <dbReference type="ARBA" id="ARBA00023295"/>
    </source>
</evidence>